<proteinExistence type="predicted"/>
<reference evidence="7 8" key="1">
    <citation type="submission" date="2023-08" db="EMBL/GenBank/DDBJ databases">
        <authorList>
            <person name="Park J.-S."/>
        </authorList>
    </citation>
    <scope>NUCLEOTIDE SEQUENCE [LARGE SCALE GENOMIC DNA]</scope>
    <source>
        <strain evidence="7 8">2205BS29-5</strain>
    </source>
</reference>
<dbReference type="PANTHER" id="PTHR43557:SF2">
    <property type="entry name" value="RIESKE DOMAIN-CONTAINING PROTEIN-RELATED"/>
    <property type="match status" value="1"/>
</dbReference>
<dbReference type="PRINTS" id="PR00368">
    <property type="entry name" value="FADPNR"/>
</dbReference>
<keyword evidence="2" id="KW-0285">Flavoprotein</keyword>
<comment type="caution">
    <text evidence="7">The sequence shown here is derived from an EMBL/GenBank/DDBJ whole genome shotgun (WGS) entry which is preliminary data.</text>
</comment>
<evidence type="ECO:0000313" key="8">
    <source>
        <dbReference type="Proteomes" id="UP001224997"/>
    </source>
</evidence>
<dbReference type="PANTHER" id="PTHR43557">
    <property type="entry name" value="APOPTOSIS-INDUCING FACTOR 1"/>
    <property type="match status" value="1"/>
</dbReference>
<dbReference type="RefSeq" id="WP_305963293.1">
    <property type="nucleotide sequence ID" value="NZ_JAVAMQ010000008.1"/>
</dbReference>
<dbReference type="Pfam" id="PF07992">
    <property type="entry name" value="Pyr_redox_2"/>
    <property type="match status" value="1"/>
</dbReference>
<dbReference type="SUPFAM" id="SSF55424">
    <property type="entry name" value="FAD/NAD-linked reductases, dimerisation (C-terminal) domain"/>
    <property type="match status" value="1"/>
</dbReference>
<accession>A0ABT9JEA9</accession>
<comment type="cofactor">
    <cofactor evidence="1">
        <name>FAD</name>
        <dbReference type="ChEBI" id="CHEBI:57692"/>
    </cofactor>
</comment>
<dbReference type="EMBL" id="JAVAMQ010000008">
    <property type="protein sequence ID" value="MDP5307442.1"/>
    <property type="molecule type" value="Genomic_DNA"/>
</dbReference>
<gene>
    <name evidence="7" type="ORF">Q5Y72_10100</name>
</gene>
<dbReference type="InterPro" id="IPR050446">
    <property type="entry name" value="FAD-oxidoreductase/Apoptosis"/>
</dbReference>
<dbReference type="InterPro" id="IPR016156">
    <property type="entry name" value="FAD/NAD-linked_Rdtase_dimer_sf"/>
</dbReference>
<protein>
    <submittedName>
        <fullName evidence="7">FAD-dependent oxidoreductase</fullName>
    </submittedName>
</protein>
<dbReference type="Gene3D" id="3.30.390.30">
    <property type="match status" value="1"/>
</dbReference>
<dbReference type="InterPro" id="IPR023753">
    <property type="entry name" value="FAD/NAD-binding_dom"/>
</dbReference>
<keyword evidence="8" id="KW-1185">Reference proteome</keyword>
<keyword evidence="3" id="KW-0274">FAD</keyword>
<dbReference type="Gene3D" id="3.50.50.60">
    <property type="entry name" value="FAD/NAD(P)-binding domain"/>
    <property type="match status" value="2"/>
</dbReference>
<feature type="domain" description="FAD/NAD(P)-binding" evidence="5">
    <location>
        <begin position="4"/>
        <end position="288"/>
    </location>
</feature>
<keyword evidence="4" id="KW-0560">Oxidoreductase</keyword>
<dbReference type="SUPFAM" id="SSF51905">
    <property type="entry name" value="FAD/NAD(P)-binding domain"/>
    <property type="match status" value="1"/>
</dbReference>
<evidence type="ECO:0000256" key="3">
    <source>
        <dbReference type="ARBA" id="ARBA00022827"/>
    </source>
</evidence>
<feature type="domain" description="Reductase C-terminal" evidence="6">
    <location>
        <begin position="309"/>
        <end position="396"/>
    </location>
</feature>
<dbReference type="Proteomes" id="UP001224997">
    <property type="component" value="Unassembled WGS sequence"/>
</dbReference>
<evidence type="ECO:0000259" key="6">
    <source>
        <dbReference type="Pfam" id="PF14759"/>
    </source>
</evidence>
<name>A0ABT9JEA9_9RHOB</name>
<dbReference type="PRINTS" id="PR00469">
    <property type="entry name" value="PNDRDTASEII"/>
</dbReference>
<dbReference type="InterPro" id="IPR028202">
    <property type="entry name" value="Reductase_C"/>
</dbReference>
<organism evidence="7 8">
    <name type="scientific">Paracoccus spongiarum</name>
    <dbReference type="NCBI Taxonomy" id="3064387"/>
    <lineage>
        <taxon>Bacteria</taxon>
        <taxon>Pseudomonadati</taxon>
        <taxon>Pseudomonadota</taxon>
        <taxon>Alphaproteobacteria</taxon>
        <taxon>Rhodobacterales</taxon>
        <taxon>Paracoccaceae</taxon>
        <taxon>Paracoccus</taxon>
    </lineage>
</organism>
<evidence type="ECO:0000259" key="5">
    <source>
        <dbReference type="Pfam" id="PF07992"/>
    </source>
</evidence>
<evidence type="ECO:0000256" key="2">
    <source>
        <dbReference type="ARBA" id="ARBA00022630"/>
    </source>
</evidence>
<evidence type="ECO:0000313" key="7">
    <source>
        <dbReference type="EMBL" id="MDP5307442.1"/>
    </source>
</evidence>
<evidence type="ECO:0000256" key="4">
    <source>
        <dbReference type="ARBA" id="ARBA00023002"/>
    </source>
</evidence>
<dbReference type="InterPro" id="IPR036188">
    <property type="entry name" value="FAD/NAD-bd_sf"/>
</dbReference>
<evidence type="ECO:0000256" key="1">
    <source>
        <dbReference type="ARBA" id="ARBA00001974"/>
    </source>
</evidence>
<sequence>MDAMVIIGAGECGTRAAFALREQGWDGAITLIGAEAGLPYERPPLSKPLAGAVHRKPICDDAALRAARIDYLPGVSATAVDAPGRSVRLSDGRRLPWHRLLMATGARPRRLACPGAGLARGFRSDADAARIFAGGTAGARVAIIGAGLIGMELAAALRVRGAEVAVVESAAAPLGRAVPPHLAARLHARHLAEGVTFHLGAGVAALEEGGVILADGRRIPADHIVAAIGVSPDTALAEAAGLDCANGILTDRFLCTSHAGILAAGDCASVRDEAGVARRSESWRDARLQAETAARNMLGASQAHVARPWFWSDQFDLGLQIAGRPSTDQAMVRRIIAQDAELSFHLDGGRLVAAAGLGPGNCVARDIRLAEMLIEADARPDPSALADPAITLKALLRTAKAA</sequence>
<dbReference type="Pfam" id="PF14759">
    <property type="entry name" value="Reductase_C"/>
    <property type="match status" value="1"/>
</dbReference>